<reference evidence="1 2" key="1">
    <citation type="journal article" date="2021" name="Nat. Commun.">
        <title>Incipient diploidization of the medicinal plant Perilla within 10,000 years.</title>
        <authorList>
            <person name="Zhang Y."/>
            <person name="Shen Q."/>
            <person name="Leng L."/>
            <person name="Zhang D."/>
            <person name="Chen S."/>
            <person name="Shi Y."/>
            <person name="Ning Z."/>
            <person name="Chen S."/>
        </authorList>
    </citation>
    <scope>NUCLEOTIDE SEQUENCE [LARGE SCALE GENOMIC DNA]</scope>
    <source>
        <strain evidence="2">cv. PC099</strain>
    </source>
</reference>
<sequence>MQFCSELHKTMERFMISWNCREPDRLNLRTKGHVFESPQYHREILKSSIQKSRNIAIAVDQTGSRLNQASHNLAYLQAPIKNMATKCAVYEIGGHVDRAITPATSVLKVLDLVYELQDSLQIDPRAPALFTHLATIKRLQGALKLLADNCRLVILWLEDVVQILKDNAAADDDWYLIRVSNVVNILVKLQLFCQDGGWSFVLCIRQTGD</sequence>
<evidence type="ECO:0000313" key="2">
    <source>
        <dbReference type="Proteomes" id="UP001190926"/>
    </source>
</evidence>
<keyword evidence="2" id="KW-1185">Reference proteome</keyword>
<dbReference type="AlphaFoldDB" id="A0AAD4ITV6"/>
<evidence type="ECO:0000313" key="1">
    <source>
        <dbReference type="EMBL" id="KAH6821488.1"/>
    </source>
</evidence>
<dbReference type="EMBL" id="SDAM02002078">
    <property type="protein sequence ID" value="KAH6821488.1"/>
    <property type="molecule type" value="Genomic_DNA"/>
</dbReference>
<comment type="caution">
    <text evidence="1">The sequence shown here is derived from an EMBL/GenBank/DDBJ whole genome shotgun (WGS) entry which is preliminary data.</text>
</comment>
<gene>
    <name evidence="1" type="ORF">C2S53_009726</name>
</gene>
<organism evidence="1 2">
    <name type="scientific">Perilla frutescens var. hirtella</name>
    <name type="common">Perilla citriodora</name>
    <name type="synonym">Perilla setoyensis</name>
    <dbReference type="NCBI Taxonomy" id="608512"/>
    <lineage>
        <taxon>Eukaryota</taxon>
        <taxon>Viridiplantae</taxon>
        <taxon>Streptophyta</taxon>
        <taxon>Embryophyta</taxon>
        <taxon>Tracheophyta</taxon>
        <taxon>Spermatophyta</taxon>
        <taxon>Magnoliopsida</taxon>
        <taxon>eudicotyledons</taxon>
        <taxon>Gunneridae</taxon>
        <taxon>Pentapetalae</taxon>
        <taxon>asterids</taxon>
        <taxon>lamiids</taxon>
        <taxon>Lamiales</taxon>
        <taxon>Lamiaceae</taxon>
        <taxon>Nepetoideae</taxon>
        <taxon>Elsholtzieae</taxon>
        <taxon>Perilla</taxon>
    </lineage>
</organism>
<protein>
    <submittedName>
        <fullName evidence="1">Uncharacterized protein</fullName>
    </submittedName>
</protein>
<dbReference type="Proteomes" id="UP001190926">
    <property type="component" value="Unassembled WGS sequence"/>
</dbReference>
<name>A0AAD4ITV6_PERFH</name>
<accession>A0AAD4ITV6</accession>
<proteinExistence type="predicted"/>